<sequence length="185" mass="18603">MRRGIRPAGTLVAGLAAAGMLGVAGCTSIVTGDASVDAADVPAYRTSVSVSQSAASVTSSVRESQRQASVTTQAVRTVCETLSTSSAEAVKTVNAYVAAVNSGGDIAATVDPAREALNSSAGRVSAEINDTLPAELRDALTAWADASRAAGEVLAGPAGPAEFNSAIDRVNTTRTRALNLCDTAY</sequence>
<dbReference type="Proteomes" id="UP001190465">
    <property type="component" value="Chromosome"/>
</dbReference>
<proteinExistence type="predicted"/>
<keyword evidence="1" id="KW-0732">Signal</keyword>
<evidence type="ECO:0000256" key="1">
    <source>
        <dbReference type="SAM" id="SignalP"/>
    </source>
</evidence>
<protein>
    <recommendedName>
        <fullName evidence="4">Lipoprotein</fullName>
    </recommendedName>
</protein>
<feature type="chain" id="PRO_5046415818" description="Lipoprotein" evidence="1">
    <location>
        <begin position="19"/>
        <end position="185"/>
    </location>
</feature>
<gene>
    <name evidence="2" type="ORF">MU0053_001998</name>
</gene>
<evidence type="ECO:0008006" key="4">
    <source>
        <dbReference type="Google" id="ProtNLM"/>
    </source>
</evidence>
<name>A0ABM9LMS7_9MYCO</name>
<keyword evidence="3" id="KW-1185">Reference proteome</keyword>
<dbReference type="EMBL" id="OY726397">
    <property type="protein sequence ID" value="CAJ1501716.1"/>
    <property type="molecule type" value="Genomic_DNA"/>
</dbReference>
<evidence type="ECO:0000313" key="2">
    <source>
        <dbReference type="EMBL" id="CAJ1501716.1"/>
    </source>
</evidence>
<organism evidence="2 3">
    <name type="scientific">[Mycobacterium] burgundiense</name>
    <dbReference type="NCBI Taxonomy" id="3064286"/>
    <lineage>
        <taxon>Bacteria</taxon>
        <taxon>Bacillati</taxon>
        <taxon>Actinomycetota</taxon>
        <taxon>Actinomycetes</taxon>
        <taxon>Mycobacteriales</taxon>
        <taxon>Mycobacteriaceae</taxon>
        <taxon>Mycolicibacterium</taxon>
    </lineage>
</organism>
<accession>A0ABM9LMS7</accession>
<evidence type="ECO:0000313" key="3">
    <source>
        <dbReference type="Proteomes" id="UP001190465"/>
    </source>
</evidence>
<feature type="signal peptide" evidence="1">
    <location>
        <begin position="1"/>
        <end position="18"/>
    </location>
</feature>
<dbReference type="RefSeq" id="WP_308482177.1">
    <property type="nucleotide sequence ID" value="NZ_OY726397.1"/>
</dbReference>
<dbReference type="PROSITE" id="PS51257">
    <property type="entry name" value="PROKAR_LIPOPROTEIN"/>
    <property type="match status" value="1"/>
</dbReference>
<reference evidence="2 3" key="1">
    <citation type="submission" date="2023-08" db="EMBL/GenBank/DDBJ databases">
        <authorList>
            <person name="Folkvardsen B D."/>
            <person name="Norman A."/>
        </authorList>
    </citation>
    <scope>NUCLEOTIDE SEQUENCE [LARGE SCALE GENOMIC DNA]</scope>
    <source>
        <strain evidence="2 3">Mu0053</strain>
    </source>
</reference>